<dbReference type="GO" id="GO:0071978">
    <property type="term" value="P:bacterial-type flagellum-dependent swarming motility"/>
    <property type="evidence" value="ECO:0007669"/>
    <property type="project" value="TreeGrafter"/>
</dbReference>
<evidence type="ECO:0000313" key="13">
    <source>
        <dbReference type="Proteomes" id="UP000199118"/>
    </source>
</evidence>
<evidence type="ECO:0000256" key="3">
    <source>
        <dbReference type="ARBA" id="ARBA00008281"/>
    </source>
</evidence>
<proteinExistence type="inferred from homology"/>
<keyword evidence="6 10" id="KW-0812">Transmembrane</keyword>
<evidence type="ECO:0000256" key="4">
    <source>
        <dbReference type="ARBA" id="ARBA00022475"/>
    </source>
</evidence>
<dbReference type="InterPro" id="IPR005503">
    <property type="entry name" value="FliL"/>
</dbReference>
<keyword evidence="13" id="KW-1185">Reference proteome</keyword>
<evidence type="ECO:0000256" key="7">
    <source>
        <dbReference type="ARBA" id="ARBA00022779"/>
    </source>
</evidence>
<dbReference type="PANTHER" id="PTHR35091:SF2">
    <property type="entry name" value="FLAGELLAR PROTEIN FLIL"/>
    <property type="match status" value="1"/>
</dbReference>
<evidence type="ECO:0000256" key="5">
    <source>
        <dbReference type="ARBA" id="ARBA00022500"/>
    </source>
</evidence>
<evidence type="ECO:0000256" key="9">
    <source>
        <dbReference type="ARBA" id="ARBA00023136"/>
    </source>
</evidence>
<dbReference type="AlphaFoldDB" id="A0A1H2X293"/>
<evidence type="ECO:0000256" key="6">
    <source>
        <dbReference type="ARBA" id="ARBA00022692"/>
    </source>
</evidence>
<sequence>MADAAKLDVDEAPPPKKGKKGLLIGLVAMLLLGGGGFFATFSGMLALPFGGDGAESGREEAAHEEEAGPDDPDPVFVAIDPMTVTLGPTARARHLKILVQLEVAPGTEAEVEKLMPRVKDVINSYLQALDEADIDRPAAMTRMRSHLLRRMKIVLGEEGVRDLLITEFILQ</sequence>
<dbReference type="EMBL" id="FNMZ01000002">
    <property type="protein sequence ID" value="SDW86907.1"/>
    <property type="molecule type" value="Genomic_DNA"/>
</dbReference>
<evidence type="ECO:0000256" key="8">
    <source>
        <dbReference type="ARBA" id="ARBA00022989"/>
    </source>
</evidence>
<dbReference type="GO" id="GO:0009425">
    <property type="term" value="C:bacterial-type flagellum basal body"/>
    <property type="evidence" value="ECO:0007669"/>
    <property type="project" value="InterPro"/>
</dbReference>
<dbReference type="GO" id="GO:0006935">
    <property type="term" value="P:chemotaxis"/>
    <property type="evidence" value="ECO:0007669"/>
    <property type="project" value="UniProtKB-KW"/>
</dbReference>
<feature type="transmembrane region" description="Helical" evidence="10">
    <location>
        <begin position="21"/>
        <end position="47"/>
    </location>
</feature>
<gene>
    <name evidence="12" type="ORF">SAMN05444336_102579</name>
</gene>
<keyword evidence="5 10" id="KW-0145">Chemotaxis</keyword>
<evidence type="ECO:0000256" key="10">
    <source>
        <dbReference type="RuleBase" id="RU364125"/>
    </source>
</evidence>
<dbReference type="OrthoDB" id="7619358at2"/>
<keyword evidence="12" id="KW-0282">Flagellum</keyword>
<comment type="similarity">
    <text evidence="3 10">Belongs to the FliL family.</text>
</comment>
<keyword evidence="12" id="KW-0969">Cilium</keyword>
<dbReference type="RefSeq" id="WP_092680797.1">
    <property type="nucleotide sequence ID" value="NZ_FNMZ01000002.1"/>
</dbReference>
<keyword evidence="9 10" id="KW-0472">Membrane</keyword>
<keyword evidence="4" id="KW-1003">Cell membrane</keyword>
<dbReference type="Pfam" id="PF03748">
    <property type="entry name" value="FliL"/>
    <property type="match status" value="1"/>
</dbReference>
<evidence type="ECO:0000256" key="11">
    <source>
        <dbReference type="SAM" id="MobiDB-lite"/>
    </source>
</evidence>
<feature type="compositionally biased region" description="Basic and acidic residues" evidence="11">
    <location>
        <begin position="55"/>
        <end position="66"/>
    </location>
</feature>
<dbReference type="STRING" id="356660.SAMN05444336_102579"/>
<keyword evidence="7 10" id="KW-0283">Flagellar rotation</keyword>
<protein>
    <recommendedName>
        <fullName evidence="10">Flagellar protein FliL</fullName>
    </recommendedName>
</protein>
<dbReference type="GO" id="GO:0005886">
    <property type="term" value="C:plasma membrane"/>
    <property type="evidence" value="ECO:0007669"/>
    <property type="project" value="UniProtKB-SubCell"/>
</dbReference>
<feature type="region of interest" description="Disordered" evidence="11">
    <location>
        <begin position="53"/>
        <end position="72"/>
    </location>
</feature>
<dbReference type="Proteomes" id="UP000199118">
    <property type="component" value="Unassembled WGS sequence"/>
</dbReference>
<comment type="subcellular location">
    <subcellularLocation>
        <location evidence="10">Cell inner membrane</location>
    </subcellularLocation>
    <subcellularLocation>
        <location evidence="2">Cell membrane</location>
        <topology evidence="2">Single-pass membrane protein</topology>
    </subcellularLocation>
</comment>
<evidence type="ECO:0000313" key="12">
    <source>
        <dbReference type="EMBL" id="SDW86907.1"/>
    </source>
</evidence>
<dbReference type="PANTHER" id="PTHR35091">
    <property type="entry name" value="FLAGELLAR PROTEIN FLIL"/>
    <property type="match status" value="1"/>
</dbReference>
<evidence type="ECO:0000256" key="2">
    <source>
        <dbReference type="ARBA" id="ARBA00004162"/>
    </source>
</evidence>
<keyword evidence="10" id="KW-0997">Cell inner membrane</keyword>
<comment type="function">
    <text evidence="1 10">Controls the rotational direction of flagella during chemotaxis.</text>
</comment>
<reference evidence="12 13" key="1">
    <citation type="submission" date="2016-10" db="EMBL/GenBank/DDBJ databases">
        <authorList>
            <person name="de Groot N.N."/>
        </authorList>
    </citation>
    <scope>NUCLEOTIDE SEQUENCE [LARGE SCALE GENOMIC DNA]</scope>
    <source>
        <strain evidence="12 13">DSM 17890</strain>
    </source>
</reference>
<name>A0A1H2X293_9RHOB</name>
<accession>A0A1H2X293</accession>
<keyword evidence="12" id="KW-0966">Cell projection</keyword>
<organism evidence="12 13">
    <name type="scientific">Albimonas donghaensis</name>
    <dbReference type="NCBI Taxonomy" id="356660"/>
    <lineage>
        <taxon>Bacteria</taxon>
        <taxon>Pseudomonadati</taxon>
        <taxon>Pseudomonadota</taxon>
        <taxon>Alphaproteobacteria</taxon>
        <taxon>Rhodobacterales</taxon>
        <taxon>Paracoccaceae</taxon>
        <taxon>Albimonas</taxon>
    </lineage>
</organism>
<keyword evidence="8 10" id="KW-1133">Transmembrane helix</keyword>
<evidence type="ECO:0000256" key="1">
    <source>
        <dbReference type="ARBA" id="ARBA00002254"/>
    </source>
</evidence>